<dbReference type="PROSITE" id="PS51375">
    <property type="entry name" value="PPR"/>
    <property type="match status" value="1"/>
</dbReference>
<evidence type="ECO:0000256" key="2">
    <source>
        <dbReference type="PROSITE-ProRule" id="PRU00708"/>
    </source>
</evidence>
<organism evidence="5">
    <name type="scientific">Cladocopium goreaui</name>
    <dbReference type="NCBI Taxonomy" id="2562237"/>
    <lineage>
        <taxon>Eukaryota</taxon>
        <taxon>Sar</taxon>
        <taxon>Alveolata</taxon>
        <taxon>Dinophyceae</taxon>
        <taxon>Suessiales</taxon>
        <taxon>Symbiodiniaceae</taxon>
        <taxon>Cladocopium</taxon>
    </lineage>
</organism>
<dbReference type="SUPFAM" id="SSF160443">
    <property type="entry name" value="SMR domain-like"/>
    <property type="match status" value="1"/>
</dbReference>
<dbReference type="Gene3D" id="3.30.1370.110">
    <property type="match status" value="1"/>
</dbReference>
<dbReference type="InterPro" id="IPR002625">
    <property type="entry name" value="Smr_dom"/>
</dbReference>
<feature type="compositionally biased region" description="Low complexity" evidence="3">
    <location>
        <begin position="490"/>
        <end position="505"/>
    </location>
</feature>
<dbReference type="InterPro" id="IPR002885">
    <property type="entry name" value="PPR_rpt"/>
</dbReference>
<reference evidence="5" key="1">
    <citation type="submission" date="2022-10" db="EMBL/GenBank/DDBJ databases">
        <authorList>
            <person name="Chen Y."/>
            <person name="Dougan E. K."/>
            <person name="Chan C."/>
            <person name="Rhodes N."/>
            <person name="Thang M."/>
        </authorList>
    </citation>
    <scope>NUCLEOTIDE SEQUENCE</scope>
</reference>
<dbReference type="PANTHER" id="PTHR47447">
    <property type="entry name" value="OS03G0856100 PROTEIN"/>
    <property type="match status" value="1"/>
</dbReference>
<dbReference type="Gene3D" id="1.25.40.10">
    <property type="entry name" value="Tetratricopeptide repeat domain"/>
    <property type="match status" value="3"/>
</dbReference>
<evidence type="ECO:0000313" key="7">
    <source>
        <dbReference type="Proteomes" id="UP001152797"/>
    </source>
</evidence>
<gene>
    <name evidence="5" type="ORF">C1SCF055_LOCUS28843</name>
</gene>
<dbReference type="NCBIfam" id="TIGR00756">
    <property type="entry name" value="PPR"/>
    <property type="match status" value="1"/>
</dbReference>
<dbReference type="InterPro" id="IPR011990">
    <property type="entry name" value="TPR-like_helical_dom_sf"/>
</dbReference>
<dbReference type="OrthoDB" id="185373at2759"/>
<dbReference type="PANTHER" id="PTHR47447:SF17">
    <property type="entry name" value="OS12G0638900 PROTEIN"/>
    <property type="match status" value="1"/>
</dbReference>
<dbReference type="AlphaFoldDB" id="A0A9P1G7I4"/>
<dbReference type="EMBL" id="CAMXCT030003187">
    <property type="protein sequence ID" value="CAL4790245.1"/>
    <property type="molecule type" value="Genomic_DNA"/>
</dbReference>
<keyword evidence="7" id="KW-1185">Reference proteome</keyword>
<sequence length="581" mass="65944">MAWNPARAARFLRGEGANAVASLQEMVGQQLQVNTFHFNASIAAVGHAQEWQAAIHCLRMMELNQVKKDAVTYNTCITICTKVSELQKSLALYGDMSRFEVSKDRFTYSATIKVCERMAQWPLVICLLQDMQQRNVTRDEVIYNACIASVREKWDFALEFFQAMGQRKLRHDSVSYNSMISSCERGAQWQRALELFQEMGKQQIPRTTISYSSTASAFEKGKQWTLAFEMLEQMDLAKVFKDAMVHNAAMSACEKSSQWQKAQSLFAALPPKLRDNYSFNAVMTACAAGKKWEQTISLLEMMQKDLLQCDSFSYAASIAACGARRWTMALALFWEAERKNLVGRVIFNEVLDAICEEEERSAEIFQLARRRKIFPGLLHHLGDLDLHDLSVGAALVALRWWLQASPPGERLNIITGVGKSRKPWRDADLRTAVADVLRKMKMRRFPAKISGRFLVEIPVRPVADQQQATALRAPTRWLMEARARSRRPRSSSPSESRTPRTPRTPRGGRDVSLSPRQAASPRELIRDEWQRGYHTVGIPLSPRSLKAQTVTLPGVSPRSRVFSIVQLCWTWSSGFPCRFCS</sequence>
<name>A0A9P1G7I4_9DINO</name>
<keyword evidence="1" id="KW-0677">Repeat</keyword>
<dbReference type="Proteomes" id="UP001152797">
    <property type="component" value="Unassembled WGS sequence"/>
</dbReference>
<comment type="caution">
    <text evidence="5">The sequence shown here is derived from an EMBL/GenBank/DDBJ whole genome shotgun (WGS) entry which is preliminary data.</text>
</comment>
<proteinExistence type="predicted"/>
<feature type="repeat" description="PPR" evidence="2">
    <location>
        <begin position="172"/>
        <end position="206"/>
    </location>
</feature>
<evidence type="ECO:0000313" key="5">
    <source>
        <dbReference type="EMBL" id="CAI4002933.1"/>
    </source>
</evidence>
<dbReference type="InterPro" id="IPR036063">
    <property type="entry name" value="Smr_dom_sf"/>
</dbReference>
<evidence type="ECO:0000259" key="4">
    <source>
        <dbReference type="PROSITE" id="PS50828"/>
    </source>
</evidence>
<evidence type="ECO:0000256" key="1">
    <source>
        <dbReference type="ARBA" id="ARBA00022737"/>
    </source>
</evidence>
<protein>
    <submittedName>
        <fullName evidence="6">Pentatricopeptide repeat-containing protein GUN1, chloroplastic (Pentatricopeptide repeat-containing protein At2g31400) (Protein GENOMES UNCOUPLED 1)</fullName>
    </submittedName>
</protein>
<dbReference type="EMBL" id="CAMXCT010003187">
    <property type="protein sequence ID" value="CAI4002933.1"/>
    <property type="molecule type" value="Genomic_DNA"/>
</dbReference>
<reference evidence="6 7" key="2">
    <citation type="submission" date="2024-05" db="EMBL/GenBank/DDBJ databases">
        <authorList>
            <person name="Chen Y."/>
            <person name="Shah S."/>
            <person name="Dougan E. K."/>
            <person name="Thang M."/>
            <person name="Chan C."/>
        </authorList>
    </citation>
    <scope>NUCLEOTIDE SEQUENCE [LARGE SCALE GENOMIC DNA]</scope>
</reference>
<dbReference type="EMBL" id="CAMXCT020003187">
    <property type="protein sequence ID" value="CAL1156308.1"/>
    <property type="molecule type" value="Genomic_DNA"/>
</dbReference>
<feature type="region of interest" description="Disordered" evidence="3">
    <location>
        <begin position="481"/>
        <end position="521"/>
    </location>
</feature>
<dbReference type="Pfam" id="PF13041">
    <property type="entry name" value="PPR_2"/>
    <property type="match status" value="1"/>
</dbReference>
<feature type="domain" description="Smr" evidence="4">
    <location>
        <begin position="384"/>
        <end position="458"/>
    </location>
</feature>
<dbReference type="PROSITE" id="PS50828">
    <property type="entry name" value="SMR"/>
    <property type="match status" value="1"/>
</dbReference>
<evidence type="ECO:0000313" key="6">
    <source>
        <dbReference type="EMBL" id="CAL4790245.1"/>
    </source>
</evidence>
<evidence type="ECO:0000256" key="3">
    <source>
        <dbReference type="SAM" id="MobiDB-lite"/>
    </source>
</evidence>
<dbReference type="Pfam" id="PF13812">
    <property type="entry name" value="PPR_3"/>
    <property type="match status" value="1"/>
</dbReference>
<accession>A0A9P1G7I4</accession>
<dbReference type="Pfam" id="PF01535">
    <property type="entry name" value="PPR"/>
    <property type="match status" value="1"/>
</dbReference>